<dbReference type="Pfam" id="PF13408">
    <property type="entry name" value="Zn_ribbon_recom"/>
    <property type="match status" value="1"/>
</dbReference>
<evidence type="ECO:0000313" key="2">
    <source>
        <dbReference type="EMBL" id="GAA6268127.1"/>
    </source>
</evidence>
<dbReference type="Gene3D" id="3.40.50.1390">
    <property type="entry name" value="Resolvase, N-terminal catalytic domain"/>
    <property type="match status" value="1"/>
</dbReference>
<dbReference type="SMART" id="SM00857">
    <property type="entry name" value="Resolvase"/>
    <property type="match status" value="1"/>
</dbReference>
<dbReference type="EMBL" id="BAABXL010000001">
    <property type="protein sequence ID" value="GAA6268127.1"/>
    <property type="molecule type" value="Genomic_DNA"/>
</dbReference>
<dbReference type="InterPro" id="IPR006119">
    <property type="entry name" value="Resolv_N"/>
</dbReference>
<reference evidence="2 3" key="1">
    <citation type="submission" date="2024-04" db="EMBL/GenBank/DDBJ databases">
        <title>Defined microbial consortia suppress multidrug-resistant proinflammatory Enterobacteriaceae via ecological control.</title>
        <authorList>
            <person name="Furuichi M."/>
            <person name="Kawaguchi T."/>
            <person name="Pust M."/>
            <person name="Yasuma K."/>
            <person name="Plichta D."/>
            <person name="Hasegawa N."/>
            <person name="Ohya T."/>
            <person name="Bhattarai S."/>
            <person name="Sasajima S."/>
            <person name="Aoto Y."/>
            <person name="Tuganbaev T."/>
            <person name="Yaginuma M."/>
            <person name="Ueda M."/>
            <person name="Okahashi N."/>
            <person name="Amafuji K."/>
            <person name="Kiridooshi Y."/>
            <person name="Sugita K."/>
            <person name="Strazar M."/>
            <person name="Skelly A."/>
            <person name="Suda W."/>
            <person name="Hattori M."/>
            <person name="Nakamoto N."/>
            <person name="Caballero S."/>
            <person name="Norman J."/>
            <person name="Olle B."/>
            <person name="Tanoue T."/>
            <person name="Arita M."/>
            <person name="Bucci V."/>
            <person name="Atarashi K."/>
            <person name="Xavier R."/>
            <person name="Honda K."/>
        </authorList>
    </citation>
    <scope>NUCLEOTIDE SEQUENCE [LARGE SCALE GENOMIC DNA]</scope>
    <source>
        <strain evidence="3">f13</strain>
    </source>
</reference>
<dbReference type="InterPro" id="IPR036162">
    <property type="entry name" value="Resolvase-like_N_sf"/>
</dbReference>
<dbReference type="InterPro" id="IPR025827">
    <property type="entry name" value="Zn_ribbon_recom_dom"/>
</dbReference>
<dbReference type="PANTHER" id="PTHR30461:SF23">
    <property type="entry name" value="DNA RECOMBINASE-RELATED"/>
    <property type="match status" value="1"/>
</dbReference>
<organism evidence="2 3">
    <name type="scientific">Enterocloster alcoholdehydrogenati</name>
    <dbReference type="NCBI Taxonomy" id="2547410"/>
    <lineage>
        <taxon>Bacteria</taxon>
        <taxon>Bacillati</taxon>
        <taxon>Bacillota</taxon>
        <taxon>Clostridia</taxon>
        <taxon>Lachnospirales</taxon>
        <taxon>Lachnospiraceae</taxon>
        <taxon>Enterocloster</taxon>
    </lineage>
</organism>
<dbReference type="SUPFAM" id="SSF53041">
    <property type="entry name" value="Resolvase-like"/>
    <property type="match status" value="1"/>
</dbReference>
<accession>A0ABQ0AVS8</accession>
<keyword evidence="3" id="KW-1185">Reference proteome</keyword>
<sequence>MALTNAEIPMVIDGYVRLSRDDNKRSYSSIENQKRIIQEYAQKHHMTVRRIYEDDGFSGYSFDRPQFREMMADLSSIQVIVAKDLSRIGRHNAKVLLFLEEMEEKGKRVILIDDNYDSFCSDDDIIGIKTWDNERHVKTTSRKVKRIKQMEQENGTLKSIPPFGYVRHPLNKQKILIDEEAAAILNLQKELYLEGNGIRKTAEILSQRGVPTPTMLQRERYEALGLPYHRHIACKWSYSMVKDTLFNDYNNGILRTHKRERTTINGKDKKVPRDQQYIFYNHHPKIFDDDTMKLLHEVKESRSHSQYRGQKKHINLFSGCLYCKDCGHKLTAINRPNREKYYICSTYNKKGKQFCGHTHSIAEHTLTEAFLQYLGFCRHNLNDAIQALDLSRLKTGHYSDADRKQRLGRELEREKGELKTLMAQKIKEIAADPSISEQIAETYEALQKEKMTRILDIEKNLRDLSRKSPMTISSPKPAPQTAPDILDNLLSSQSLTRSDIEVLADKIIVDKDGNADIYLKHGLGVPAASDFKAGEKNLKLTMMLEAIRLLEQDQTGFTSVKFLADRLKSMGYPMHRKKFIPYMEKLLALGLVERTDIYHHPYRITASRQILQDVEKNFIEAG</sequence>
<dbReference type="Pfam" id="PF07508">
    <property type="entry name" value="Recombinase"/>
    <property type="match status" value="1"/>
</dbReference>
<dbReference type="InterPro" id="IPR011109">
    <property type="entry name" value="DNA_bind_recombinase_dom"/>
</dbReference>
<gene>
    <name evidence="2" type="ORF">F130042H8_11870</name>
</gene>
<proteinExistence type="predicted"/>
<dbReference type="InterPro" id="IPR050639">
    <property type="entry name" value="SSR_resolvase"/>
</dbReference>
<dbReference type="PANTHER" id="PTHR30461">
    <property type="entry name" value="DNA-INVERTASE FROM LAMBDOID PROPHAGE"/>
    <property type="match status" value="1"/>
</dbReference>
<evidence type="ECO:0000313" key="3">
    <source>
        <dbReference type="Proteomes" id="UP001600894"/>
    </source>
</evidence>
<dbReference type="RefSeq" id="WP_390469447.1">
    <property type="nucleotide sequence ID" value="NZ_BAABXL010000001.1"/>
</dbReference>
<comment type="caution">
    <text evidence="2">The sequence shown here is derived from an EMBL/GenBank/DDBJ whole genome shotgun (WGS) entry which is preliminary data.</text>
</comment>
<name>A0ABQ0AVS8_9FIRM</name>
<evidence type="ECO:0000259" key="1">
    <source>
        <dbReference type="PROSITE" id="PS51736"/>
    </source>
</evidence>
<dbReference type="Proteomes" id="UP001600894">
    <property type="component" value="Unassembled WGS sequence"/>
</dbReference>
<dbReference type="Gene3D" id="3.90.1750.20">
    <property type="entry name" value="Putative Large Serine Recombinase, Chain B, Domain 2"/>
    <property type="match status" value="1"/>
</dbReference>
<dbReference type="PROSITE" id="PS51736">
    <property type="entry name" value="RECOMBINASES_3"/>
    <property type="match status" value="1"/>
</dbReference>
<dbReference type="InterPro" id="IPR038109">
    <property type="entry name" value="DNA_bind_recomb_sf"/>
</dbReference>
<protein>
    <submittedName>
        <fullName evidence="2">Recombinase family protein</fullName>
    </submittedName>
</protein>
<feature type="domain" description="Resolvase/invertase-type recombinase catalytic" evidence="1">
    <location>
        <begin position="11"/>
        <end position="155"/>
    </location>
</feature>
<dbReference type="Pfam" id="PF00239">
    <property type="entry name" value="Resolvase"/>
    <property type="match status" value="1"/>
</dbReference>